<accession>A0A8S1YBD4</accession>
<dbReference type="EMBL" id="CAJJDO010000158">
    <property type="protein sequence ID" value="CAD8210107.1"/>
    <property type="molecule type" value="Genomic_DNA"/>
</dbReference>
<organism evidence="1 2">
    <name type="scientific">Paramecium pentaurelia</name>
    <dbReference type="NCBI Taxonomy" id="43138"/>
    <lineage>
        <taxon>Eukaryota</taxon>
        <taxon>Sar</taxon>
        <taxon>Alveolata</taxon>
        <taxon>Ciliophora</taxon>
        <taxon>Intramacronucleata</taxon>
        <taxon>Oligohymenophorea</taxon>
        <taxon>Peniculida</taxon>
        <taxon>Parameciidae</taxon>
        <taxon>Paramecium</taxon>
    </lineage>
</organism>
<sequence>MQIQFNQKVFMFINKLNNLQKNQLLKKLNYLLLFFSGRREEKRRSLPQRRSWRNFDALRAAPSQRMCPFIFTINSDVPFNQKKYGRKFEPEAVDLLFIYQRRNLGNCHARESFEIVSQTWRRDLIVSVTQFFESVGRFILEFFRQRIGCRIGMKVVEGSRLVSTLYTRSDQEATPVKLYPLHEKDHFS</sequence>
<proteinExistence type="predicted"/>
<evidence type="ECO:0000313" key="2">
    <source>
        <dbReference type="Proteomes" id="UP000689195"/>
    </source>
</evidence>
<keyword evidence="2" id="KW-1185">Reference proteome</keyword>
<protein>
    <submittedName>
        <fullName evidence="1">Uncharacterized protein</fullName>
    </submittedName>
</protein>
<name>A0A8S1YBD4_9CILI</name>
<dbReference type="Proteomes" id="UP000689195">
    <property type="component" value="Unassembled WGS sequence"/>
</dbReference>
<dbReference type="AlphaFoldDB" id="A0A8S1YBD4"/>
<reference evidence="1" key="1">
    <citation type="submission" date="2021-01" db="EMBL/GenBank/DDBJ databases">
        <authorList>
            <consortium name="Genoscope - CEA"/>
            <person name="William W."/>
        </authorList>
    </citation>
    <scope>NUCLEOTIDE SEQUENCE</scope>
</reference>
<comment type="caution">
    <text evidence="1">The sequence shown here is derived from an EMBL/GenBank/DDBJ whole genome shotgun (WGS) entry which is preliminary data.</text>
</comment>
<evidence type="ECO:0000313" key="1">
    <source>
        <dbReference type="EMBL" id="CAD8210107.1"/>
    </source>
</evidence>
<gene>
    <name evidence="1" type="ORF">PPENT_87.1.T1580003</name>
</gene>